<proteinExistence type="predicted"/>
<evidence type="ECO:0000313" key="2">
    <source>
        <dbReference type="EMBL" id="RPB20275.1"/>
    </source>
</evidence>
<dbReference type="InParanoid" id="A0A3N4LQK4"/>
<feature type="region of interest" description="Disordered" evidence="1">
    <location>
        <begin position="1"/>
        <end position="31"/>
    </location>
</feature>
<organism evidence="2 3">
    <name type="scientific">Terfezia boudieri ATCC MYA-4762</name>
    <dbReference type="NCBI Taxonomy" id="1051890"/>
    <lineage>
        <taxon>Eukaryota</taxon>
        <taxon>Fungi</taxon>
        <taxon>Dikarya</taxon>
        <taxon>Ascomycota</taxon>
        <taxon>Pezizomycotina</taxon>
        <taxon>Pezizomycetes</taxon>
        <taxon>Pezizales</taxon>
        <taxon>Pezizaceae</taxon>
        <taxon>Terfezia</taxon>
    </lineage>
</organism>
<accession>A0A3N4LQK4</accession>
<sequence>MSQSSFSTEEPTQASQLSTSTEQTVQGVETEQKRVHLTPELKLFLIRLCSENKERYLEEPTEFTFWQFITALFKEMTGHEGADLRKTVNVMVGDRKAALEARRLLSGVALRPATDLEQAIDLWIETCERRPELREAAETEWSAELKREKCISEVLRDNLTKRLSQKQDFRAVVEAREVVDLTAPGNVVKKRRRIREDIRANTNNTGSKEKMREDFSRLTDAFIYYMRKPSKCSYPESVQSSSSDPSKSSSSHPSQSSSSETSKLATEVANLRAKFSRIEANQESIKQLLEQLVKGKDKEQSA</sequence>
<dbReference type="Proteomes" id="UP000267821">
    <property type="component" value="Unassembled WGS sequence"/>
</dbReference>
<gene>
    <name evidence="2" type="ORF">L211DRAFT_841957</name>
</gene>
<evidence type="ECO:0000313" key="3">
    <source>
        <dbReference type="Proteomes" id="UP000267821"/>
    </source>
</evidence>
<dbReference type="AlphaFoldDB" id="A0A3N4LQK4"/>
<evidence type="ECO:0000256" key="1">
    <source>
        <dbReference type="SAM" id="MobiDB-lite"/>
    </source>
</evidence>
<feature type="region of interest" description="Disordered" evidence="1">
    <location>
        <begin position="234"/>
        <end position="265"/>
    </location>
</feature>
<feature type="compositionally biased region" description="Polar residues" evidence="1">
    <location>
        <begin position="1"/>
        <end position="29"/>
    </location>
</feature>
<dbReference type="OrthoDB" id="5463274at2759"/>
<name>A0A3N4LQK4_9PEZI</name>
<feature type="compositionally biased region" description="Low complexity" evidence="1">
    <location>
        <begin position="234"/>
        <end position="262"/>
    </location>
</feature>
<dbReference type="EMBL" id="ML121575">
    <property type="protein sequence ID" value="RPB20275.1"/>
    <property type="molecule type" value="Genomic_DNA"/>
</dbReference>
<keyword evidence="3" id="KW-1185">Reference proteome</keyword>
<reference evidence="2 3" key="1">
    <citation type="journal article" date="2018" name="Nat. Ecol. Evol.">
        <title>Pezizomycetes genomes reveal the molecular basis of ectomycorrhizal truffle lifestyle.</title>
        <authorList>
            <person name="Murat C."/>
            <person name="Payen T."/>
            <person name="Noel B."/>
            <person name="Kuo A."/>
            <person name="Morin E."/>
            <person name="Chen J."/>
            <person name="Kohler A."/>
            <person name="Krizsan K."/>
            <person name="Balestrini R."/>
            <person name="Da Silva C."/>
            <person name="Montanini B."/>
            <person name="Hainaut M."/>
            <person name="Levati E."/>
            <person name="Barry K.W."/>
            <person name="Belfiori B."/>
            <person name="Cichocki N."/>
            <person name="Clum A."/>
            <person name="Dockter R.B."/>
            <person name="Fauchery L."/>
            <person name="Guy J."/>
            <person name="Iotti M."/>
            <person name="Le Tacon F."/>
            <person name="Lindquist E.A."/>
            <person name="Lipzen A."/>
            <person name="Malagnac F."/>
            <person name="Mello A."/>
            <person name="Molinier V."/>
            <person name="Miyauchi S."/>
            <person name="Poulain J."/>
            <person name="Riccioni C."/>
            <person name="Rubini A."/>
            <person name="Sitrit Y."/>
            <person name="Splivallo R."/>
            <person name="Traeger S."/>
            <person name="Wang M."/>
            <person name="Zifcakova L."/>
            <person name="Wipf D."/>
            <person name="Zambonelli A."/>
            <person name="Paolocci F."/>
            <person name="Nowrousian M."/>
            <person name="Ottonello S."/>
            <person name="Baldrian P."/>
            <person name="Spatafora J.W."/>
            <person name="Henrissat B."/>
            <person name="Nagy L.G."/>
            <person name="Aury J.M."/>
            <person name="Wincker P."/>
            <person name="Grigoriev I.V."/>
            <person name="Bonfante P."/>
            <person name="Martin F.M."/>
        </authorList>
    </citation>
    <scope>NUCLEOTIDE SEQUENCE [LARGE SCALE GENOMIC DNA]</scope>
    <source>
        <strain evidence="2 3">ATCC MYA-4762</strain>
    </source>
</reference>
<protein>
    <submittedName>
        <fullName evidence="2">Uncharacterized protein</fullName>
    </submittedName>
</protein>